<feature type="transmembrane region" description="Helical" evidence="6">
    <location>
        <begin position="6"/>
        <end position="28"/>
    </location>
</feature>
<feature type="compositionally biased region" description="Polar residues" evidence="5">
    <location>
        <begin position="53"/>
        <end position="64"/>
    </location>
</feature>
<keyword evidence="4" id="KW-0539">Nucleus</keyword>
<dbReference type="GO" id="GO:0005634">
    <property type="term" value="C:nucleus"/>
    <property type="evidence" value="ECO:0007669"/>
    <property type="project" value="UniProtKB-SubCell"/>
</dbReference>
<feature type="transmembrane region" description="Helical" evidence="6">
    <location>
        <begin position="171"/>
        <end position="190"/>
    </location>
</feature>
<dbReference type="AlphaFoldDB" id="A0A812EGI5"/>
<feature type="region of interest" description="Disordered" evidence="5">
    <location>
        <begin position="50"/>
        <end position="75"/>
    </location>
</feature>
<dbReference type="GO" id="GO:0046872">
    <property type="term" value="F:metal ion binding"/>
    <property type="evidence" value="ECO:0007669"/>
    <property type="project" value="UniProtKB-KW"/>
</dbReference>
<evidence type="ECO:0000313" key="7">
    <source>
        <dbReference type="EMBL" id="CAE1320166.1"/>
    </source>
</evidence>
<dbReference type="EMBL" id="CAHIKZ030005157">
    <property type="protein sequence ID" value="CAE1320166.1"/>
    <property type="molecule type" value="Genomic_DNA"/>
</dbReference>
<accession>A0A812EGI5</accession>
<gene>
    <name evidence="7" type="ORF">SPHA_70438</name>
</gene>
<name>A0A812EGI5_ACAPH</name>
<evidence type="ECO:0000256" key="4">
    <source>
        <dbReference type="ARBA" id="ARBA00023242"/>
    </source>
</evidence>
<sequence length="263" mass="29715">MFTYIGISLPFLSLSPSIIYFLFLYLYLKNGPDLRKPKNTSTECIFTAPASPASMSSHDTNTEAPSSSTQPSSQITDEIASGYRTCLRYFLPPNWKIDKESVSSMSLADLAAFPLDDFFDHYEKGLRKLVGKFQTEAALKNEEADNYKMKVTSLRKLVVQLLRRTNKGSKFFSFFVPPPFFFSILPHFFLCLSSFSFSTFQSEVLKTLTKIVHQLPCVSNFVSINSCSLFSRELNANAPGHPWARCNTYRFLNSTANPLVASY</sequence>
<keyword evidence="2" id="KW-0479">Metal-binding</keyword>
<reference evidence="7" key="1">
    <citation type="submission" date="2021-01" db="EMBL/GenBank/DDBJ databases">
        <authorList>
            <person name="Li R."/>
            <person name="Bekaert M."/>
        </authorList>
    </citation>
    <scope>NUCLEOTIDE SEQUENCE</scope>
    <source>
        <strain evidence="7">Farmed</strain>
    </source>
</reference>
<evidence type="ECO:0000256" key="5">
    <source>
        <dbReference type="SAM" id="MobiDB-lite"/>
    </source>
</evidence>
<dbReference type="PANTHER" id="PTHR23337">
    <property type="entry name" value="ZINC FINGER CW-TYPE COILED-COIL DOMAIN PROTEIN 1"/>
    <property type="match status" value="1"/>
</dbReference>
<evidence type="ECO:0000256" key="6">
    <source>
        <dbReference type="SAM" id="Phobius"/>
    </source>
</evidence>
<feature type="compositionally biased region" description="Low complexity" evidence="5">
    <location>
        <begin position="65"/>
        <end position="75"/>
    </location>
</feature>
<dbReference type="EC" id="3.6.1.3" evidence="7"/>
<comment type="caution">
    <text evidence="7">The sequence shown here is derived from an EMBL/GenBank/DDBJ whole genome shotgun (WGS) entry which is preliminary data.</text>
</comment>
<keyword evidence="6" id="KW-1133">Transmembrane helix</keyword>
<keyword evidence="3" id="KW-0175">Coiled coil</keyword>
<dbReference type="Proteomes" id="UP000597762">
    <property type="component" value="Unassembled WGS sequence"/>
</dbReference>
<proteinExistence type="predicted"/>
<keyword evidence="6" id="KW-0472">Membrane</keyword>
<keyword evidence="8" id="KW-1185">Reference proteome</keyword>
<dbReference type="OrthoDB" id="10251809at2759"/>
<evidence type="ECO:0000256" key="3">
    <source>
        <dbReference type="ARBA" id="ARBA00023054"/>
    </source>
</evidence>
<evidence type="ECO:0000313" key="8">
    <source>
        <dbReference type="Proteomes" id="UP000597762"/>
    </source>
</evidence>
<evidence type="ECO:0000256" key="2">
    <source>
        <dbReference type="ARBA" id="ARBA00022723"/>
    </source>
</evidence>
<dbReference type="GO" id="GO:0016787">
    <property type="term" value="F:hydrolase activity"/>
    <property type="evidence" value="ECO:0007669"/>
    <property type="project" value="UniProtKB-KW"/>
</dbReference>
<keyword evidence="6" id="KW-0812">Transmembrane</keyword>
<organism evidence="7 8">
    <name type="scientific">Acanthosepion pharaonis</name>
    <name type="common">Pharaoh cuttlefish</name>
    <name type="synonym">Sepia pharaonis</name>
    <dbReference type="NCBI Taxonomy" id="158019"/>
    <lineage>
        <taxon>Eukaryota</taxon>
        <taxon>Metazoa</taxon>
        <taxon>Spiralia</taxon>
        <taxon>Lophotrochozoa</taxon>
        <taxon>Mollusca</taxon>
        <taxon>Cephalopoda</taxon>
        <taxon>Coleoidea</taxon>
        <taxon>Decapodiformes</taxon>
        <taxon>Sepiida</taxon>
        <taxon>Sepiina</taxon>
        <taxon>Sepiidae</taxon>
        <taxon>Acanthosepion</taxon>
    </lineage>
</organism>
<dbReference type="PANTHER" id="PTHR23337:SF3">
    <property type="entry name" value="MORC FAMILY CW-TYPE ZINC FINGER 2"/>
    <property type="match status" value="1"/>
</dbReference>
<evidence type="ECO:0000256" key="1">
    <source>
        <dbReference type="ARBA" id="ARBA00004123"/>
    </source>
</evidence>
<comment type="subcellular location">
    <subcellularLocation>
        <location evidence="1">Nucleus</location>
    </subcellularLocation>
</comment>
<keyword evidence="7" id="KW-0378">Hydrolase</keyword>
<protein>
    <submittedName>
        <fullName evidence="7">MORC</fullName>
        <ecNumber evidence="7">3.6.1.3</ecNumber>
    </submittedName>
</protein>